<dbReference type="STRING" id="536979.SAMN04488055_2868"/>
<comment type="similarity">
    <text evidence="9">Belongs to the TrpF family.</text>
</comment>
<dbReference type="InterPro" id="IPR011060">
    <property type="entry name" value="RibuloseP-bd_barrel"/>
</dbReference>
<dbReference type="EMBL" id="FSRA01000001">
    <property type="protein sequence ID" value="SIO08897.1"/>
    <property type="molecule type" value="Genomic_DNA"/>
</dbReference>
<dbReference type="GO" id="GO:0000162">
    <property type="term" value="P:L-tryptophan biosynthetic process"/>
    <property type="evidence" value="ECO:0007669"/>
    <property type="project" value="UniProtKB-UniRule"/>
</dbReference>
<evidence type="ECO:0000313" key="12">
    <source>
        <dbReference type="Proteomes" id="UP000185003"/>
    </source>
</evidence>
<dbReference type="GO" id="GO:0004640">
    <property type="term" value="F:phosphoribosylanthranilate isomerase activity"/>
    <property type="evidence" value="ECO:0007669"/>
    <property type="project" value="UniProtKB-UniRule"/>
</dbReference>
<evidence type="ECO:0000256" key="2">
    <source>
        <dbReference type="ARBA" id="ARBA00004664"/>
    </source>
</evidence>
<evidence type="ECO:0000256" key="6">
    <source>
        <dbReference type="ARBA" id="ARBA00022822"/>
    </source>
</evidence>
<keyword evidence="8 9" id="KW-0413">Isomerase</keyword>
<evidence type="ECO:0000256" key="8">
    <source>
        <dbReference type="ARBA" id="ARBA00023235"/>
    </source>
</evidence>
<dbReference type="PANTHER" id="PTHR42894:SF1">
    <property type="entry name" value="N-(5'-PHOSPHORIBOSYL)ANTHRANILATE ISOMERASE"/>
    <property type="match status" value="1"/>
</dbReference>
<dbReference type="InterPro" id="IPR044643">
    <property type="entry name" value="TrpF_fam"/>
</dbReference>
<comment type="pathway">
    <text evidence="2 9">Amino-acid biosynthesis; L-tryptophan biosynthesis; L-tryptophan from chorismate: step 3/5.</text>
</comment>
<organism evidence="11 12">
    <name type="scientific">Chitinophaga niabensis</name>
    <dbReference type="NCBI Taxonomy" id="536979"/>
    <lineage>
        <taxon>Bacteria</taxon>
        <taxon>Pseudomonadati</taxon>
        <taxon>Bacteroidota</taxon>
        <taxon>Chitinophagia</taxon>
        <taxon>Chitinophagales</taxon>
        <taxon>Chitinophagaceae</taxon>
        <taxon>Chitinophaga</taxon>
    </lineage>
</organism>
<gene>
    <name evidence="9" type="primary">trpF</name>
    <name evidence="11" type="ORF">SAMN04488055_2868</name>
</gene>
<dbReference type="SUPFAM" id="SSF51366">
    <property type="entry name" value="Ribulose-phoshate binding barrel"/>
    <property type="match status" value="1"/>
</dbReference>
<proteinExistence type="inferred from homology"/>
<sequence length="211" mass="23638">MKVKVCGITKRDDLEALVELGADYAGFIFYNRSPRFVGNRLDGRTVREAGKNIGKVGVFVNADVQQVLQTVKDYGLDAVQLHGDESIAFCQQLRLTVPVIKVFPVDANGFQNAAPYLPHSDYFLFDTASKEYGGTGKQFNWELLNNYKLDKPFFLSGGIGPDDVEAIQRWRHKSLFALDVNSRFEISPGVKDMEKVGTFLKAIKKEPVKVK</sequence>
<dbReference type="EC" id="5.3.1.24" evidence="3 9"/>
<protein>
    <recommendedName>
        <fullName evidence="4 9">N-(5'-phosphoribosyl)anthranilate isomerase</fullName>
        <shortName evidence="9">PRAI</shortName>
        <ecNumber evidence="3 9">5.3.1.24</ecNumber>
    </recommendedName>
</protein>
<evidence type="ECO:0000256" key="5">
    <source>
        <dbReference type="ARBA" id="ARBA00022605"/>
    </source>
</evidence>
<dbReference type="AlphaFoldDB" id="A0A1N6GN35"/>
<reference evidence="11 12" key="1">
    <citation type="submission" date="2016-11" db="EMBL/GenBank/DDBJ databases">
        <authorList>
            <person name="Jaros S."/>
            <person name="Januszkiewicz K."/>
            <person name="Wedrychowicz H."/>
        </authorList>
    </citation>
    <scope>NUCLEOTIDE SEQUENCE [LARGE SCALE GENOMIC DNA]</scope>
    <source>
        <strain evidence="11 12">DSM 24787</strain>
    </source>
</reference>
<evidence type="ECO:0000259" key="10">
    <source>
        <dbReference type="Pfam" id="PF00697"/>
    </source>
</evidence>
<keyword evidence="12" id="KW-1185">Reference proteome</keyword>
<dbReference type="UniPathway" id="UPA00035">
    <property type="reaction ID" value="UER00042"/>
</dbReference>
<dbReference type="InterPro" id="IPR001240">
    <property type="entry name" value="PRAI_dom"/>
</dbReference>
<dbReference type="PANTHER" id="PTHR42894">
    <property type="entry name" value="N-(5'-PHOSPHORIBOSYL)ANTHRANILATE ISOMERASE"/>
    <property type="match status" value="1"/>
</dbReference>
<evidence type="ECO:0000256" key="3">
    <source>
        <dbReference type="ARBA" id="ARBA00012572"/>
    </source>
</evidence>
<dbReference type="HAMAP" id="MF_00135">
    <property type="entry name" value="PRAI"/>
    <property type="match status" value="1"/>
</dbReference>
<dbReference type="Pfam" id="PF00697">
    <property type="entry name" value="PRAI"/>
    <property type="match status" value="1"/>
</dbReference>
<evidence type="ECO:0000256" key="9">
    <source>
        <dbReference type="HAMAP-Rule" id="MF_00135"/>
    </source>
</evidence>
<feature type="domain" description="N-(5'phosphoribosyl) anthranilate isomerase (PRAI)" evidence="10">
    <location>
        <begin position="3"/>
        <end position="201"/>
    </location>
</feature>
<dbReference type="InterPro" id="IPR013785">
    <property type="entry name" value="Aldolase_TIM"/>
</dbReference>
<name>A0A1N6GN35_9BACT</name>
<dbReference type="Proteomes" id="UP000185003">
    <property type="component" value="Unassembled WGS sequence"/>
</dbReference>
<evidence type="ECO:0000256" key="1">
    <source>
        <dbReference type="ARBA" id="ARBA00001164"/>
    </source>
</evidence>
<evidence type="ECO:0000313" key="11">
    <source>
        <dbReference type="EMBL" id="SIO08897.1"/>
    </source>
</evidence>
<dbReference type="CDD" id="cd00405">
    <property type="entry name" value="PRAI"/>
    <property type="match status" value="1"/>
</dbReference>
<dbReference type="OrthoDB" id="9786954at2"/>
<evidence type="ECO:0000256" key="4">
    <source>
        <dbReference type="ARBA" id="ARBA00022272"/>
    </source>
</evidence>
<dbReference type="Gene3D" id="3.20.20.70">
    <property type="entry name" value="Aldolase class I"/>
    <property type="match status" value="1"/>
</dbReference>
<dbReference type="RefSeq" id="WP_074239885.1">
    <property type="nucleotide sequence ID" value="NZ_FSRA01000001.1"/>
</dbReference>
<evidence type="ECO:0000256" key="7">
    <source>
        <dbReference type="ARBA" id="ARBA00023141"/>
    </source>
</evidence>
<comment type="catalytic activity">
    <reaction evidence="1 9">
        <text>N-(5-phospho-beta-D-ribosyl)anthranilate = 1-(2-carboxyphenylamino)-1-deoxy-D-ribulose 5-phosphate</text>
        <dbReference type="Rhea" id="RHEA:21540"/>
        <dbReference type="ChEBI" id="CHEBI:18277"/>
        <dbReference type="ChEBI" id="CHEBI:58613"/>
        <dbReference type="EC" id="5.3.1.24"/>
    </reaction>
</comment>
<keyword evidence="5 9" id="KW-0028">Amino-acid biosynthesis</keyword>
<keyword evidence="6 9" id="KW-0822">Tryptophan biosynthesis</keyword>
<accession>A0A1N6GN35</accession>
<keyword evidence="7 9" id="KW-0057">Aromatic amino acid biosynthesis</keyword>